<dbReference type="AlphaFoldDB" id="A0A4Z2CQ79"/>
<feature type="compositionally biased region" description="Acidic residues" evidence="1">
    <location>
        <begin position="239"/>
        <end position="251"/>
    </location>
</feature>
<evidence type="ECO:0000313" key="3">
    <source>
        <dbReference type="Proteomes" id="UP000311919"/>
    </source>
</evidence>
<comment type="caution">
    <text evidence="2">The sequence shown here is derived from an EMBL/GenBank/DDBJ whole genome shotgun (WGS) entry which is preliminary data.</text>
</comment>
<accession>A0A4Z2CQ79</accession>
<feature type="region of interest" description="Disordered" evidence="1">
    <location>
        <begin position="232"/>
        <end position="251"/>
    </location>
</feature>
<evidence type="ECO:0000256" key="1">
    <source>
        <dbReference type="SAM" id="MobiDB-lite"/>
    </source>
</evidence>
<protein>
    <submittedName>
        <fullName evidence="2">Uncharacterized protein</fullName>
    </submittedName>
</protein>
<dbReference type="OrthoDB" id="6264219at2759"/>
<name>A0A4Z2CQ79_SCHJA</name>
<feature type="region of interest" description="Disordered" evidence="1">
    <location>
        <begin position="168"/>
        <end position="191"/>
    </location>
</feature>
<evidence type="ECO:0000313" key="2">
    <source>
        <dbReference type="EMBL" id="TNN06417.1"/>
    </source>
</evidence>
<proteinExistence type="predicted"/>
<keyword evidence="3" id="KW-1185">Reference proteome</keyword>
<feature type="compositionally biased region" description="Low complexity" evidence="1">
    <location>
        <begin position="170"/>
        <end position="184"/>
    </location>
</feature>
<gene>
    <name evidence="2" type="ORF">EWB00_008396</name>
</gene>
<sequence length="251" mass="28823">MDGSESLRIGSWNSQKHSAVNRRHVELVAFSDTLLKMYHGVLHCVMDLYRDDRDCQFSWQHFRDAADKLAEMHKFVKLTTLKVYELGIVEGAASFSSEFFEKIRDMPMQNVKKNIPFDCIQHYLSRPEDPPPKSLRRIKRVAIRRRSRHLRGVREILAHRLDPININCNQTQSSSSSHADQSTSVEWDTGKHSNWTDIQNFSSRTYIDAENDCPSEDSGTSLSSCTCDDYLTDTSNSTNEDDEDESDPVTV</sequence>
<dbReference type="EMBL" id="SKCS01000465">
    <property type="protein sequence ID" value="TNN06417.1"/>
    <property type="molecule type" value="Genomic_DNA"/>
</dbReference>
<reference evidence="2 3" key="1">
    <citation type="submission" date="2019-03" db="EMBL/GenBank/DDBJ databases">
        <title>An improved genome assembly of the fluke Schistosoma japonicum.</title>
        <authorList>
            <person name="Hu W."/>
            <person name="Luo F."/>
            <person name="Yin M."/>
            <person name="Mo X."/>
            <person name="Sun C."/>
            <person name="Wu Q."/>
            <person name="Zhu B."/>
            <person name="Xiang M."/>
            <person name="Wang J."/>
            <person name="Wang Y."/>
            <person name="Zhang T."/>
            <person name="Xu B."/>
            <person name="Zheng H."/>
            <person name="Feng Z."/>
        </authorList>
    </citation>
    <scope>NUCLEOTIDE SEQUENCE [LARGE SCALE GENOMIC DNA]</scope>
    <source>
        <strain evidence="2">HuSjv2</strain>
        <tissue evidence="2">Worms</tissue>
    </source>
</reference>
<organism evidence="2 3">
    <name type="scientific">Schistosoma japonicum</name>
    <name type="common">Blood fluke</name>
    <dbReference type="NCBI Taxonomy" id="6182"/>
    <lineage>
        <taxon>Eukaryota</taxon>
        <taxon>Metazoa</taxon>
        <taxon>Spiralia</taxon>
        <taxon>Lophotrochozoa</taxon>
        <taxon>Platyhelminthes</taxon>
        <taxon>Trematoda</taxon>
        <taxon>Digenea</taxon>
        <taxon>Strigeidida</taxon>
        <taxon>Schistosomatoidea</taxon>
        <taxon>Schistosomatidae</taxon>
        <taxon>Schistosoma</taxon>
    </lineage>
</organism>
<dbReference type="Proteomes" id="UP000311919">
    <property type="component" value="Unassembled WGS sequence"/>
</dbReference>